<dbReference type="PRINTS" id="PR00260">
    <property type="entry name" value="CHEMTRNSDUCR"/>
</dbReference>
<feature type="region of interest" description="Disordered" evidence="5">
    <location>
        <begin position="1"/>
        <end position="46"/>
    </location>
</feature>
<name>A0A838L8D8_9SPHN</name>
<dbReference type="SMART" id="SM00283">
    <property type="entry name" value="MA"/>
    <property type="match status" value="2"/>
</dbReference>
<protein>
    <submittedName>
        <fullName evidence="7">Methyl-accepting chemotaxis protein</fullName>
    </submittedName>
</protein>
<dbReference type="PANTHER" id="PTHR32089:SF112">
    <property type="entry name" value="LYSOZYME-LIKE PROTEIN-RELATED"/>
    <property type="match status" value="1"/>
</dbReference>
<dbReference type="GO" id="GO:0004888">
    <property type="term" value="F:transmembrane signaling receptor activity"/>
    <property type="evidence" value="ECO:0007669"/>
    <property type="project" value="InterPro"/>
</dbReference>
<feature type="domain" description="Methyl-accepting transducer" evidence="6">
    <location>
        <begin position="358"/>
        <end position="629"/>
    </location>
</feature>
<feature type="region of interest" description="Disordered" evidence="5">
    <location>
        <begin position="298"/>
        <end position="326"/>
    </location>
</feature>
<evidence type="ECO:0000313" key="8">
    <source>
        <dbReference type="Proteomes" id="UP000570166"/>
    </source>
</evidence>
<evidence type="ECO:0000313" key="7">
    <source>
        <dbReference type="EMBL" id="MBA2935180.1"/>
    </source>
</evidence>
<dbReference type="Gene3D" id="1.10.287.950">
    <property type="entry name" value="Methyl-accepting chemotaxis protein"/>
    <property type="match status" value="2"/>
</dbReference>
<evidence type="ECO:0000256" key="5">
    <source>
        <dbReference type="SAM" id="MobiDB-lite"/>
    </source>
</evidence>
<dbReference type="EMBL" id="JACEIB010000024">
    <property type="protein sequence ID" value="MBA2935180.1"/>
    <property type="molecule type" value="Genomic_DNA"/>
</dbReference>
<gene>
    <name evidence="7" type="ORF">HZF05_13905</name>
</gene>
<comment type="similarity">
    <text evidence="2">Belongs to the methyl-accepting chemotaxis (MCP) protein family.</text>
</comment>
<reference evidence="7 8" key="1">
    <citation type="submission" date="2020-07" db="EMBL/GenBank/DDBJ databases">
        <authorList>
            <person name="Sun Q."/>
        </authorList>
    </citation>
    <scope>NUCLEOTIDE SEQUENCE [LARGE SCALE GENOMIC DNA]</scope>
    <source>
        <strain evidence="7 8">CGMCC 1.13654</strain>
    </source>
</reference>
<feature type="domain" description="Methyl-accepting transducer" evidence="6">
    <location>
        <begin position="59"/>
        <end position="330"/>
    </location>
</feature>
<comment type="caution">
    <text evidence="7">The sequence shown here is derived from an EMBL/GenBank/DDBJ whole genome shotgun (WGS) entry which is preliminary data.</text>
</comment>
<evidence type="ECO:0000259" key="6">
    <source>
        <dbReference type="PROSITE" id="PS50111"/>
    </source>
</evidence>
<evidence type="ECO:0000256" key="4">
    <source>
        <dbReference type="SAM" id="Coils"/>
    </source>
</evidence>
<keyword evidence="8" id="KW-1185">Reference proteome</keyword>
<dbReference type="GO" id="GO:0016020">
    <property type="term" value="C:membrane"/>
    <property type="evidence" value="ECO:0007669"/>
    <property type="project" value="InterPro"/>
</dbReference>
<sequence length="640" mass="65498">MALVKKTAITGRKAPNAEDASAPQQPKPRAHRSARERMSARKGGASERLAAASLQLASGVGEAASAAAELQRAMDQISRGAEEAASAAQESSGSISSLVRDFGEARDQAVASLMRTEQLQTSFIDTHAQIEGSISAIELNADRQLASVAVIASLEEKAGGIGAISRDVSDVSEQTGLLALNAALEAARAGDHGRGFSIVADEVRMLAEGSEARAGEIRKLSDEIRGTVQAISKRIKDASDSATRESAGGRGLMQRLATSRDDLAILADGAQTIVQAATEAEAAAREAGRGAEQVASAAEEQSAAAAEAQQAVQQQSQSLDQSHQAAEEIATIAEQSADGATTNLGAQISAAAEELSATVQEISGSAAQILVAIDQIGKGAELQSSATLQADTAMGQIEKSAAAAMQRAAEANERVTALQTLIDDGRDVVRRLVDGVATALQESREIGALMLGLADTTRRIERLVDGLALVAVQINMLAVSGSVEATRAGDAGSGFATVASDIRNLSRTAAENADGAKDIVGRMQDEIGDLRRDLELIAGAGELEVSRNHAVIARLDTMVTELAALASSSDAIIQGAESIITAARQVRAGTEQISSVAQEAAAAAQEAASAARQQAQGAEDLAAAIEEIASLSTALVPAGA</sequence>
<keyword evidence="4" id="KW-0175">Coiled coil</keyword>
<proteinExistence type="inferred from homology"/>
<organism evidence="7 8">
    <name type="scientific">Sphingomonas chungangi</name>
    <dbReference type="NCBI Taxonomy" id="2683589"/>
    <lineage>
        <taxon>Bacteria</taxon>
        <taxon>Pseudomonadati</taxon>
        <taxon>Pseudomonadota</taxon>
        <taxon>Alphaproteobacteria</taxon>
        <taxon>Sphingomonadales</taxon>
        <taxon>Sphingomonadaceae</taxon>
        <taxon>Sphingomonas</taxon>
    </lineage>
</organism>
<dbReference type="PROSITE" id="PS50111">
    <property type="entry name" value="CHEMOTAXIS_TRANSDUC_2"/>
    <property type="match status" value="2"/>
</dbReference>
<keyword evidence="1 3" id="KW-0807">Transducer</keyword>
<dbReference type="Proteomes" id="UP000570166">
    <property type="component" value="Unassembled WGS sequence"/>
</dbReference>
<dbReference type="AlphaFoldDB" id="A0A838L8D8"/>
<feature type="coiled-coil region" evidence="4">
    <location>
        <begin position="394"/>
        <end position="421"/>
    </location>
</feature>
<dbReference type="GO" id="GO:0007165">
    <property type="term" value="P:signal transduction"/>
    <property type="evidence" value="ECO:0007669"/>
    <property type="project" value="UniProtKB-KW"/>
</dbReference>
<accession>A0A838L8D8</accession>
<dbReference type="PANTHER" id="PTHR32089">
    <property type="entry name" value="METHYL-ACCEPTING CHEMOTAXIS PROTEIN MCPB"/>
    <property type="match status" value="1"/>
</dbReference>
<dbReference type="InterPro" id="IPR004089">
    <property type="entry name" value="MCPsignal_dom"/>
</dbReference>
<dbReference type="GO" id="GO:0006935">
    <property type="term" value="P:chemotaxis"/>
    <property type="evidence" value="ECO:0007669"/>
    <property type="project" value="InterPro"/>
</dbReference>
<dbReference type="Pfam" id="PF00015">
    <property type="entry name" value="MCPsignal"/>
    <property type="match status" value="2"/>
</dbReference>
<evidence type="ECO:0000256" key="2">
    <source>
        <dbReference type="ARBA" id="ARBA00029447"/>
    </source>
</evidence>
<dbReference type="InterPro" id="IPR004090">
    <property type="entry name" value="Chemotax_Me-accpt_rcpt"/>
</dbReference>
<evidence type="ECO:0000256" key="3">
    <source>
        <dbReference type="PROSITE-ProRule" id="PRU00284"/>
    </source>
</evidence>
<dbReference type="SUPFAM" id="SSF58104">
    <property type="entry name" value="Methyl-accepting chemotaxis protein (MCP) signaling domain"/>
    <property type="match status" value="2"/>
</dbReference>
<evidence type="ECO:0000256" key="1">
    <source>
        <dbReference type="ARBA" id="ARBA00023224"/>
    </source>
</evidence>